<keyword evidence="1" id="KW-0732">Signal</keyword>
<dbReference type="InterPro" id="IPR029046">
    <property type="entry name" value="LolA/LolB/LppX"/>
</dbReference>
<gene>
    <name evidence="2" type="ORF">GGR03_004745</name>
</gene>
<organism evidence="2 3">
    <name type="scientific">Aurantimonas endophytica</name>
    <dbReference type="NCBI Taxonomy" id="1522175"/>
    <lineage>
        <taxon>Bacteria</taxon>
        <taxon>Pseudomonadati</taxon>
        <taxon>Pseudomonadota</taxon>
        <taxon>Alphaproteobacteria</taxon>
        <taxon>Hyphomicrobiales</taxon>
        <taxon>Aurantimonadaceae</taxon>
        <taxon>Aurantimonas</taxon>
    </lineage>
</organism>
<comment type="caution">
    <text evidence="2">The sequence shown here is derived from an EMBL/GenBank/DDBJ whole genome shotgun (WGS) entry which is preliminary data.</text>
</comment>
<reference evidence="2 3" key="1">
    <citation type="submission" date="2020-08" db="EMBL/GenBank/DDBJ databases">
        <title>Genomic Encyclopedia of Type Strains, Phase IV (KMG-IV): sequencing the most valuable type-strain genomes for metagenomic binning, comparative biology and taxonomic classification.</title>
        <authorList>
            <person name="Goeker M."/>
        </authorList>
    </citation>
    <scope>NUCLEOTIDE SEQUENCE [LARGE SCALE GENOMIC DNA]</scope>
    <source>
        <strain evidence="2 3">DSM 103570</strain>
    </source>
</reference>
<dbReference type="InterPro" id="IPR019207">
    <property type="entry name" value="DUF2092"/>
</dbReference>
<evidence type="ECO:0000313" key="3">
    <source>
        <dbReference type="Proteomes" id="UP000588647"/>
    </source>
</evidence>
<evidence type="ECO:0000313" key="2">
    <source>
        <dbReference type="EMBL" id="MBB4005643.1"/>
    </source>
</evidence>
<dbReference type="EMBL" id="JACIEM010000007">
    <property type="protein sequence ID" value="MBB4005643.1"/>
    <property type="molecule type" value="Genomic_DNA"/>
</dbReference>
<protein>
    <submittedName>
        <fullName evidence="2">Uncharacterized protein</fullName>
    </submittedName>
</protein>
<sequence>MMDVTNVSTVVRQTWRGIMTAFNTATIASFFVLVGLSSAARAEDGRALLRDMSDYMADQQAFSFTYRSSIGVVTEDFQKLQFVSSGAVTVNRPDKLCATRTGGFADIELLFDGRTLTVVGKNLEAYAQFEAEGTLDDTLDLLYNAGANAPGADIVSSDIYSLLMKDASGVEHVASANVGGIPCEYLTIRKSDVGLQIWIEVGERPIPRRYVITSKHVSQAPEYILEIDEFGSGTLLEAAEFRFEANEGMRKVDMSALVAIDGLPNPSEAGDIE</sequence>
<name>A0A7W6MS40_9HYPH</name>
<accession>A0A7W6MS40</accession>
<dbReference type="PIRSF" id="PIRSF012443">
    <property type="entry name" value="UCP012443"/>
    <property type="match status" value="1"/>
</dbReference>
<keyword evidence="3" id="KW-1185">Reference proteome</keyword>
<proteinExistence type="predicted"/>
<dbReference type="Pfam" id="PF09865">
    <property type="entry name" value="DUF2092"/>
    <property type="match status" value="1"/>
</dbReference>
<evidence type="ECO:0000256" key="1">
    <source>
        <dbReference type="ARBA" id="ARBA00022729"/>
    </source>
</evidence>
<dbReference type="AlphaFoldDB" id="A0A7W6MS40"/>
<dbReference type="Proteomes" id="UP000588647">
    <property type="component" value="Unassembled WGS sequence"/>
</dbReference>
<dbReference type="RefSeq" id="WP_246368451.1">
    <property type="nucleotide sequence ID" value="NZ_JAAAMM010000007.1"/>
</dbReference>
<dbReference type="SUPFAM" id="SSF89392">
    <property type="entry name" value="Prokaryotic lipoproteins and lipoprotein localization factors"/>
    <property type="match status" value="1"/>
</dbReference>